<sequence>MVRAARTAPHALGTGGQGGTARRPGPVLGRGRALPGHAAAGRRHDGRPAVTARGGPLGRGGDTGAATGSGATGLPGSFRTTTEVAWDELDALGVLHHARFPVHAERAFSRLLDTLGYPYDPDPAVRPERHHVVARLALTFTGPVDRPGTLHIEQRVTALGRTSLTTGFTVGAAGDGSVVAEGVRTAVHIDRVTRRPRPWSEEFRARLRAALAGPPAAGDGETKETAPWT</sequence>
<dbReference type="Gene3D" id="3.10.129.10">
    <property type="entry name" value="Hotdog Thioesterase"/>
    <property type="match status" value="1"/>
</dbReference>
<dbReference type="Proteomes" id="UP000028058">
    <property type="component" value="Unassembled WGS sequence"/>
</dbReference>
<feature type="compositionally biased region" description="Low complexity" evidence="1">
    <location>
        <begin position="64"/>
        <end position="76"/>
    </location>
</feature>
<proteinExistence type="predicted"/>
<evidence type="ECO:0000256" key="1">
    <source>
        <dbReference type="SAM" id="MobiDB-lite"/>
    </source>
</evidence>
<evidence type="ECO:0000313" key="3">
    <source>
        <dbReference type="Proteomes" id="UP000028058"/>
    </source>
</evidence>
<dbReference type="CDD" id="cd00586">
    <property type="entry name" value="4HBT"/>
    <property type="match status" value="1"/>
</dbReference>
<dbReference type="PANTHER" id="PTHR31793">
    <property type="entry name" value="4-HYDROXYBENZOYL-COA THIOESTERASE FAMILY MEMBER"/>
    <property type="match status" value="1"/>
</dbReference>
<accession>A0A3S5IL98</accession>
<gene>
    <name evidence="2" type="ORF">SFRA_013835</name>
</gene>
<evidence type="ECO:0000313" key="2">
    <source>
        <dbReference type="EMBL" id="RKM96152.1"/>
    </source>
</evidence>
<dbReference type="PANTHER" id="PTHR31793:SF24">
    <property type="entry name" value="LONG-CHAIN ACYL-COA THIOESTERASE FADM"/>
    <property type="match status" value="1"/>
</dbReference>
<dbReference type="InterPro" id="IPR029069">
    <property type="entry name" value="HotDog_dom_sf"/>
</dbReference>
<feature type="region of interest" description="Disordered" evidence="1">
    <location>
        <begin position="1"/>
        <end position="77"/>
    </location>
</feature>
<dbReference type="InterPro" id="IPR050563">
    <property type="entry name" value="4-hydroxybenzoyl-CoA_TE"/>
</dbReference>
<dbReference type="AlphaFoldDB" id="A0A3S5IL98"/>
<dbReference type="GO" id="GO:0047617">
    <property type="term" value="F:fatty acyl-CoA hydrolase activity"/>
    <property type="evidence" value="ECO:0007669"/>
    <property type="project" value="TreeGrafter"/>
</dbReference>
<comment type="caution">
    <text evidence="2">The sequence shown here is derived from an EMBL/GenBank/DDBJ whole genome shotgun (WGS) entry which is preliminary data.</text>
</comment>
<protein>
    <submittedName>
        <fullName evidence="2">Acyl-CoA thioesterase</fullName>
    </submittedName>
</protein>
<dbReference type="EMBL" id="JNAD02000005">
    <property type="protein sequence ID" value="RKM96152.1"/>
    <property type="molecule type" value="Genomic_DNA"/>
</dbReference>
<dbReference type="Pfam" id="PF13279">
    <property type="entry name" value="4HBT_2"/>
    <property type="match status" value="1"/>
</dbReference>
<keyword evidence="3" id="KW-1185">Reference proteome</keyword>
<dbReference type="SUPFAM" id="SSF54637">
    <property type="entry name" value="Thioesterase/thiol ester dehydrase-isomerase"/>
    <property type="match status" value="1"/>
</dbReference>
<name>A0A3S5IL98_9ACTN</name>
<organism evidence="2 3">
    <name type="scientific">Streptomyces xinghaiensis</name>
    <dbReference type="NCBI Taxonomy" id="1038928"/>
    <lineage>
        <taxon>Bacteria</taxon>
        <taxon>Bacillati</taxon>
        <taxon>Actinomycetota</taxon>
        <taxon>Actinomycetes</taxon>
        <taxon>Kitasatosporales</taxon>
        <taxon>Streptomycetaceae</taxon>
        <taxon>Streptomyces</taxon>
    </lineage>
</organism>
<reference evidence="2 3" key="1">
    <citation type="journal article" date="2014" name="Genome Announc.">
        <title>Draft Genome Sequence of Streptomyces fradiae ATCC 19609, a Strain Highly Sensitive to Antibiotics.</title>
        <authorList>
            <person name="Bekker O.B."/>
            <person name="Klimina K.M."/>
            <person name="Vatlin A.A."/>
            <person name="Zakharevich N.V."/>
            <person name="Kasianov A.S."/>
            <person name="Danilenko V.N."/>
        </authorList>
    </citation>
    <scope>NUCLEOTIDE SEQUENCE [LARGE SCALE GENOMIC DNA]</scope>
    <source>
        <strain evidence="2 3">ATCC 19609</strain>
    </source>
</reference>